<keyword evidence="8" id="KW-1185">Reference proteome</keyword>
<feature type="domain" description="HPr" evidence="6">
    <location>
        <begin position="17"/>
        <end position="106"/>
    </location>
</feature>
<dbReference type="InterPro" id="IPR000032">
    <property type="entry name" value="HPr-like"/>
</dbReference>
<dbReference type="InterPro" id="IPR050399">
    <property type="entry name" value="HPr"/>
</dbReference>
<evidence type="ECO:0000313" key="7">
    <source>
        <dbReference type="EMBL" id="AOO81473.1"/>
    </source>
</evidence>
<reference evidence="7 8" key="1">
    <citation type="journal article" date="2015" name="Antonie Van Leeuwenhoek">
        <title>Bosea vaviloviae sp. nov., a new species of slow-growing rhizobia isolated from nodules of the relict species Vavilovia formosa (Stev.) Fed.</title>
        <authorList>
            <person name="Safronova V.I."/>
            <person name="Kuznetsova I.G."/>
            <person name="Sazanova A.L."/>
            <person name="Kimeklis A.K."/>
            <person name="Belimov A.A."/>
            <person name="Andronov E.E."/>
            <person name="Pinaev A.G."/>
            <person name="Chizhevskaya E.P."/>
            <person name="Pukhaev A.R."/>
            <person name="Popov K.P."/>
            <person name="Willems A."/>
            <person name="Tikhonovich I.A."/>
        </authorList>
    </citation>
    <scope>NUCLEOTIDE SEQUENCE [LARGE SCALE GENOMIC DNA]</scope>
    <source>
        <strain evidence="7 8">Vaf18</strain>
    </source>
</reference>
<evidence type="ECO:0000256" key="2">
    <source>
        <dbReference type="ARBA" id="ARBA00020422"/>
    </source>
</evidence>
<evidence type="ECO:0000256" key="1">
    <source>
        <dbReference type="ARBA" id="ARBA00003681"/>
    </source>
</evidence>
<evidence type="ECO:0000256" key="5">
    <source>
        <dbReference type="ARBA" id="ARBA00033055"/>
    </source>
</evidence>
<dbReference type="SUPFAM" id="SSF55594">
    <property type="entry name" value="HPr-like"/>
    <property type="match status" value="1"/>
</dbReference>
<keyword evidence="4" id="KW-0762">Sugar transport</keyword>
<keyword evidence="3" id="KW-0813">Transport</keyword>
<accession>A0A1D7U281</accession>
<dbReference type="PROSITE" id="PS51350">
    <property type="entry name" value="PTS_HPR_DOM"/>
    <property type="match status" value="1"/>
</dbReference>
<dbReference type="Gene3D" id="3.30.1340.10">
    <property type="entry name" value="HPr-like"/>
    <property type="match status" value="1"/>
</dbReference>
<dbReference type="PRINTS" id="PR00107">
    <property type="entry name" value="PHOSPHOCPHPR"/>
</dbReference>
<dbReference type="CDD" id="cd00367">
    <property type="entry name" value="PTS-HPr_like"/>
    <property type="match status" value="1"/>
</dbReference>
<proteinExistence type="predicted"/>
<comment type="function">
    <text evidence="1">General (non sugar-specific) component of the phosphoenolpyruvate-dependent sugar phosphotransferase system (sugar PTS). This major carbohydrate active-transport system catalyzes the phosphorylation of incoming sugar substrates concomitantly with their translocation across the cell membrane. The phosphoryl group from phosphoenolpyruvate (PEP) is transferred to the phosphoryl carrier protein HPr by enzyme I. Phospho-HPr then transfers it to the PTS EIIA domain.</text>
</comment>
<evidence type="ECO:0000259" key="6">
    <source>
        <dbReference type="PROSITE" id="PS51350"/>
    </source>
</evidence>
<name>A0A1D7U281_9HYPH</name>
<dbReference type="PANTHER" id="PTHR33705:SF1">
    <property type="entry name" value="PHOSPHOCARRIER PROTEIN HPR"/>
    <property type="match status" value="1"/>
</dbReference>
<dbReference type="PANTHER" id="PTHR33705">
    <property type="entry name" value="PHOSPHOCARRIER PROTEIN HPR"/>
    <property type="match status" value="1"/>
</dbReference>
<dbReference type="RefSeq" id="WP_069690685.1">
    <property type="nucleotide sequence ID" value="NZ_CP017147.1"/>
</dbReference>
<protein>
    <recommendedName>
        <fullName evidence="2">Phosphocarrier protein HPr</fullName>
    </recommendedName>
    <alternativeName>
        <fullName evidence="5">Histidine-containing protein</fullName>
    </alternativeName>
</protein>
<dbReference type="STRING" id="1526658.BHK69_14320"/>
<organism evidence="7 8">
    <name type="scientific">Bosea vaviloviae</name>
    <dbReference type="NCBI Taxonomy" id="1526658"/>
    <lineage>
        <taxon>Bacteria</taxon>
        <taxon>Pseudomonadati</taxon>
        <taxon>Pseudomonadota</taxon>
        <taxon>Alphaproteobacteria</taxon>
        <taxon>Hyphomicrobiales</taxon>
        <taxon>Boseaceae</taxon>
        <taxon>Bosea</taxon>
    </lineage>
</organism>
<evidence type="ECO:0000256" key="3">
    <source>
        <dbReference type="ARBA" id="ARBA00022448"/>
    </source>
</evidence>
<evidence type="ECO:0000256" key="4">
    <source>
        <dbReference type="ARBA" id="ARBA00022597"/>
    </source>
</evidence>
<dbReference type="InterPro" id="IPR001020">
    <property type="entry name" value="PTS_HPr_His_P_site"/>
</dbReference>
<dbReference type="Pfam" id="PF00381">
    <property type="entry name" value="PTS-HPr"/>
    <property type="match status" value="1"/>
</dbReference>
<dbReference type="InterPro" id="IPR035895">
    <property type="entry name" value="HPr-like_sf"/>
</dbReference>
<dbReference type="NCBIfam" id="TIGR01003">
    <property type="entry name" value="PTS_HPr_family"/>
    <property type="match status" value="1"/>
</dbReference>
<gene>
    <name evidence="7" type="ORF">BHK69_14320</name>
</gene>
<dbReference type="Proteomes" id="UP000094969">
    <property type="component" value="Chromosome"/>
</dbReference>
<sequence>MNDASTEGSERMIGMQEVTASALLTNKVGLHARPSVKLTQLAKRFASRIEVATSAAGPWTDAKSPVKIMRVKASQGEVLHFKASGADATAAITALVDIVTRKFDEE</sequence>
<dbReference type="AlphaFoldDB" id="A0A1D7U281"/>
<dbReference type="KEGG" id="bvv:BHK69_14320"/>
<dbReference type="PROSITE" id="PS00369">
    <property type="entry name" value="PTS_HPR_HIS"/>
    <property type="match status" value="1"/>
</dbReference>
<evidence type="ECO:0000313" key="8">
    <source>
        <dbReference type="Proteomes" id="UP000094969"/>
    </source>
</evidence>
<dbReference type="EMBL" id="CP017147">
    <property type="protein sequence ID" value="AOO81473.1"/>
    <property type="molecule type" value="Genomic_DNA"/>
</dbReference>